<keyword evidence="9" id="KW-1185">Reference proteome</keyword>
<evidence type="ECO:0000256" key="3">
    <source>
        <dbReference type="ARBA" id="ARBA00022692"/>
    </source>
</evidence>
<dbReference type="SUPFAM" id="SSF103473">
    <property type="entry name" value="MFS general substrate transporter"/>
    <property type="match status" value="1"/>
</dbReference>
<organism evidence="8 9">
    <name type="scientific">Diploptera punctata</name>
    <name type="common">Pacific beetle cockroach</name>
    <dbReference type="NCBI Taxonomy" id="6984"/>
    <lineage>
        <taxon>Eukaryota</taxon>
        <taxon>Metazoa</taxon>
        <taxon>Ecdysozoa</taxon>
        <taxon>Arthropoda</taxon>
        <taxon>Hexapoda</taxon>
        <taxon>Insecta</taxon>
        <taxon>Pterygota</taxon>
        <taxon>Neoptera</taxon>
        <taxon>Polyneoptera</taxon>
        <taxon>Dictyoptera</taxon>
        <taxon>Blattodea</taxon>
        <taxon>Blaberoidea</taxon>
        <taxon>Blaberidae</taxon>
        <taxon>Diplopterinae</taxon>
        <taxon>Diploptera</taxon>
    </lineage>
</organism>
<evidence type="ECO:0000256" key="6">
    <source>
        <dbReference type="SAM" id="Phobius"/>
    </source>
</evidence>
<comment type="subcellular location">
    <subcellularLocation>
        <location evidence="1">Membrane</location>
        <topology evidence="1">Multi-pass membrane protein</topology>
    </subcellularLocation>
</comment>
<accession>A0AAD8EMJ7</accession>
<dbReference type="PANTHER" id="PTHR23511:SF35">
    <property type="entry name" value="MAJOR FACILITATOR SUPERFAMILY (MFS) PROFILE DOMAIN-CONTAINING PROTEIN"/>
    <property type="match status" value="1"/>
</dbReference>
<feature type="domain" description="Major facilitator superfamily (MFS) profile" evidence="7">
    <location>
        <begin position="197"/>
        <end position="298"/>
    </location>
</feature>
<evidence type="ECO:0000313" key="8">
    <source>
        <dbReference type="EMBL" id="KAJ9595017.1"/>
    </source>
</evidence>
<feature type="non-terminal residue" evidence="8">
    <location>
        <position position="298"/>
    </location>
</feature>
<evidence type="ECO:0000256" key="4">
    <source>
        <dbReference type="ARBA" id="ARBA00022989"/>
    </source>
</evidence>
<dbReference type="GO" id="GO:0022857">
    <property type="term" value="F:transmembrane transporter activity"/>
    <property type="evidence" value="ECO:0007669"/>
    <property type="project" value="InterPro"/>
</dbReference>
<feature type="transmembrane region" description="Helical" evidence="6">
    <location>
        <begin position="236"/>
        <end position="258"/>
    </location>
</feature>
<evidence type="ECO:0000256" key="5">
    <source>
        <dbReference type="ARBA" id="ARBA00023136"/>
    </source>
</evidence>
<dbReference type="GO" id="GO:0016020">
    <property type="term" value="C:membrane"/>
    <property type="evidence" value="ECO:0007669"/>
    <property type="project" value="UniProtKB-SubCell"/>
</dbReference>
<dbReference type="Gene3D" id="1.20.1250.20">
    <property type="entry name" value="MFS general substrate transporter like domains"/>
    <property type="match status" value="1"/>
</dbReference>
<reference evidence="8" key="1">
    <citation type="journal article" date="2023" name="IScience">
        <title>Live-bearing cockroach genome reveals convergent evolutionary mechanisms linked to viviparity in insects and beyond.</title>
        <authorList>
            <person name="Fouks B."/>
            <person name="Harrison M.C."/>
            <person name="Mikhailova A.A."/>
            <person name="Marchal E."/>
            <person name="English S."/>
            <person name="Carruthers M."/>
            <person name="Jennings E.C."/>
            <person name="Chiamaka E.L."/>
            <person name="Frigard R.A."/>
            <person name="Pippel M."/>
            <person name="Attardo G.M."/>
            <person name="Benoit J.B."/>
            <person name="Bornberg-Bauer E."/>
            <person name="Tobe S.S."/>
        </authorList>
    </citation>
    <scope>NUCLEOTIDE SEQUENCE</scope>
    <source>
        <strain evidence="8">Stay&amp;Tobe</strain>
    </source>
</reference>
<evidence type="ECO:0000256" key="2">
    <source>
        <dbReference type="ARBA" id="ARBA00022448"/>
    </source>
</evidence>
<feature type="transmembrane region" description="Helical" evidence="6">
    <location>
        <begin position="198"/>
        <end position="221"/>
    </location>
</feature>
<feature type="transmembrane region" description="Helical" evidence="6">
    <location>
        <begin position="270"/>
        <end position="295"/>
    </location>
</feature>
<evidence type="ECO:0000259" key="7">
    <source>
        <dbReference type="PROSITE" id="PS50850"/>
    </source>
</evidence>
<proteinExistence type="predicted"/>
<dbReference type="PANTHER" id="PTHR23511">
    <property type="entry name" value="SYNAPTIC VESICLE GLYCOPROTEIN 2"/>
    <property type="match status" value="1"/>
</dbReference>
<keyword evidence="5 6" id="KW-0472">Membrane</keyword>
<protein>
    <recommendedName>
        <fullName evidence="7">Major facilitator superfamily (MFS) profile domain-containing protein</fullName>
    </recommendedName>
</protein>
<dbReference type="Pfam" id="PF07690">
    <property type="entry name" value="MFS_1"/>
    <property type="match status" value="1"/>
</dbReference>
<dbReference type="InterPro" id="IPR011701">
    <property type="entry name" value="MFS"/>
</dbReference>
<reference evidence="8" key="2">
    <citation type="submission" date="2023-05" db="EMBL/GenBank/DDBJ databases">
        <authorList>
            <person name="Fouks B."/>
        </authorList>
    </citation>
    <scope>NUCLEOTIDE SEQUENCE</scope>
    <source>
        <strain evidence="8">Stay&amp;Tobe</strain>
        <tissue evidence="8">Testes</tissue>
    </source>
</reference>
<dbReference type="InterPro" id="IPR020846">
    <property type="entry name" value="MFS_dom"/>
</dbReference>
<dbReference type="AlphaFoldDB" id="A0AAD8EMJ7"/>
<keyword evidence="4 6" id="KW-1133">Transmembrane helix</keyword>
<dbReference type="EMBL" id="JASPKZ010002699">
    <property type="protein sequence ID" value="KAJ9595017.1"/>
    <property type="molecule type" value="Genomic_DNA"/>
</dbReference>
<keyword evidence="2" id="KW-0813">Transport</keyword>
<comment type="caution">
    <text evidence="8">The sequence shown here is derived from an EMBL/GenBank/DDBJ whole genome shotgun (WGS) entry which is preliminary data.</text>
</comment>
<sequence>NSDDTYIPARRSTASISLSARRSTASISLSARRSTASISLSARRSTASISLSARRSTASISLSGDSDDTYIPARRSTASISLSARRSTASISLSARRSTASISLSARRSTASISLSARRSTASISLSARRSTASISLSARRSTASISLSVQIEPSNGEKPFKLNEENVPLKEGNDVESGAVSFEKAISMTGQGKFHHVLQIGCGLCLISMITEILNTAYLLPAAECDFNMTSGDKGILTAICYLGMIASSHFWGFVADTRGRKYSLVRSLLLDGICALLSSFSHSYWLFLIFRFFNGF</sequence>
<keyword evidence="3 6" id="KW-0812">Transmembrane</keyword>
<evidence type="ECO:0000313" key="9">
    <source>
        <dbReference type="Proteomes" id="UP001233999"/>
    </source>
</evidence>
<evidence type="ECO:0000256" key="1">
    <source>
        <dbReference type="ARBA" id="ARBA00004141"/>
    </source>
</evidence>
<gene>
    <name evidence="8" type="ORF">L9F63_013683</name>
</gene>
<feature type="non-terminal residue" evidence="8">
    <location>
        <position position="1"/>
    </location>
</feature>
<dbReference type="Proteomes" id="UP001233999">
    <property type="component" value="Unassembled WGS sequence"/>
</dbReference>
<dbReference type="PROSITE" id="PS50850">
    <property type="entry name" value="MFS"/>
    <property type="match status" value="1"/>
</dbReference>
<name>A0AAD8EMJ7_DIPPU</name>
<dbReference type="InterPro" id="IPR036259">
    <property type="entry name" value="MFS_trans_sf"/>
</dbReference>